<dbReference type="InterPro" id="IPR002885">
    <property type="entry name" value="PPR_rpt"/>
</dbReference>
<dbReference type="PANTHER" id="PTHR46834:SF1">
    <property type="entry name" value="TRANSCRIPTION FACTOR BHLH10"/>
    <property type="match status" value="1"/>
</dbReference>
<feature type="domain" description="BHLH" evidence="7">
    <location>
        <begin position="604"/>
        <end position="653"/>
    </location>
</feature>
<evidence type="ECO:0000313" key="8">
    <source>
        <dbReference type="EMBL" id="KAK4488596.1"/>
    </source>
</evidence>
<feature type="repeat" description="PPR" evidence="6">
    <location>
        <begin position="209"/>
        <end position="239"/>
    </location>
</feature>
<dbReference type="InterPro" id="IPR046848">
    <property type="entry name" value="E_motif"/>
</dbReference>
<evidence type="ECO:0000256" key="3">
    <source>
        <dbReference type="ARBA" id="ARBA00023015"/>
    </source>
</evidence>
<dbReference type="InterPro" id="IPR011598">
    <property type="entry name" value="bHLH_dom"/>
</dbReference>
<dbReference type="PANTHER" id="PTHR46834">
    <property type="entry name" value="TRANSCRIPTION FACTOR BHLH91"/>
    <property type="match status" value="1"/>
</dbReference>
<gene>
    <name evidence="8" type="ORF">RD792_004362</name>
</gene>
<evidence type="ECO:0000256" key="6">
    <source>
        <dbReference type="PROSITE-ProRule" id="PRU00708"/>
    </source>
</evidence>
<dbReference type="Pfam" id="PF01535">
    <property type="entry name" value="PPR"/>
    <property type="match status" value="3"/>
</dbReference>
<dbReference type="Gene3D" id="1.25.40.10">
    <property type="entry name" value="Tetratricopeptide repeat domain"/>
    <property type="match status" value="2"/>
</dbReference>
<dbReference type="InterPro" id="IPR045896">
    <property type="entry name" value="MYC1-like_bHLH"/>
</dbReference>
<dbReference type="Pfam" id="PF20431">
    <property type="entry name" value="E_motif"/>
    <property type="match status" value="1"/>
</dbReference>
<dbReference type="CDD" id="cd18918">
    <property type="entry name" value="bHLH_AtMYC1_like"/>
    <property type="match status" value="1"/>
</dbReference>
<dbReference type="PROSITE" id="PS50888">
    <property type="entry name" value="BHLH"/>
    <property type="match status" value="1"/>
</dbReference>
<protein>
    <recommendedName>
        <fullName evidence="7">BHLH domain-containing protein</fullName>
    </recommendedName>
</protein>
<sequence>MVHATVIKKGFVLDLYVVNTLMRFYGVCGRVVDARKVFDESPERDLVSWTALIQGYVDSGFCLEGVKVFFDMCEVGVNADEKVTSIVLSACAKLDTRQKCGFLELNDIWPVTKRYYKEALDMFRKMRIERVDPDEVTLVGILNSCANLGVFELGKWVHACVDKNRITVEGYIGNALIDITIIMGLAMHGKATPALKLFHEMCEIGIEPNEVTFISILTVCCHAGLLDEGQKLFANMSKEFNLKSQTEHNGIMVDLLGRAGMINEAYEFVKNMPMEPDKVIWGSLLGACRVHGKLELAERVMKKLVKVDHEKDGAYVLMSNIYASEKKWKNVFRLRKGMREGKDGYLIVVCIRSITMDNYLYIPKVLKQSPKQVVDKMYEESAACFDPRNLQEGLMQEVQSYPQNPISQEEMELQNQLNMEVEQQCYNYNNNNEIIQNGNQAHFIQEMSNSFNNGDQNQCYQDQNPSADLLNMFSLPPRCSQSSTLLPNSSITFSNTIHKSPPTLLASLGLFGDLNSPADGSSGSVLYDPLLPINLHPQPPFLRDLFNSLPNGSTYAFGGGAKNNNGSLFDERDVNGGLYQENFDNGVFEFTAGEMDCIVKNRDGKETKHFATERHRRVLLNDKYQALRKLVPNPTKNDRASIVGDAIDYINELKRTVTELNVLVEKKRCAMERLKRPKTENDSVFEGNDSKSLGDMEHPFSGSWLHRKSKNTEVDVRIIDDEVTVKLVQQKRINCLLFVSKVLDELHLDLHHVAGGLIGDYYSFLFNSKICEGSIVYASAVANKLIEVVDKEYAAIAPSRSY</sequence>
<keyword evidence="4" id="KW-0804">Transcription</keyword>
<evidence type="ECO:0000256" key="5">
    <source>
        <dbReference type="ARBA" id="ARBA00023242"/>
    </source>
</evidence>
<reference evidence="8 9" key="1">
    <citation type="journal article" date="2023" name="bioRxiv">
        <title>Genome report: Whole genome sequence and annotation of Penstemon davidsonii.</title>
        <authorList>
            <person name="Ostevik K.L."/>
            <person name="Alabady M."/>
            <person name="Zhang M."/>
            <person name="Rausher M.D."/>
        </authorList>
    </citation>
    <scope>NUCLEOTIDE SEQUENCE [LARGE SCALE GENOMIC DNA]</scope>
    <source>
        <strain evidence="8">DNT005</strain>
        <tissue evidence="8">Whole leaf</tissue>
    </source>
</reference>
<dbReference type="Pfam" id="PF00010">
    <property type="entry name" value="HLH"/>
    <property type="match status" value="1"/>
</dbReference>
<keyword evidence="5" id="KW-0539">Nucleus</keyword>
<dbReference type="InterPro" id="IPR045895">
    <property type="entry name" value="bHLH91-like"/>
</dbReference>
<dbReference type="Gene3D" id="4.10.280.10">
    <property type="entry name" value="Helix-loop-helix DNA-binding domain"/>
    <property type="match status" value="1"/>
</dbReference>
<keyword evidence="2" id="KW-0677">Repeat</keyword>
<dbReference type="SUPFAM" id="SSF47459">
    <property type="entry name" value="HLH, helix-loop-helix DNA-binding domain"/>
    <property type="match status" value="1"/>
</dbReference>
<feature type="repeat" description="PPR" evidence="6">
    <location>
        <begin position="45"/>
        <end position="79"/>
    </location>
</feature>
<evidence type="ECO:0000256" key="1">
    <source>
        <dbReference type="ARBA" id="ARBA00004123"/>
    </source>
</evidence>
<dbReference type="InterPro" id="IPR011990">
    <property type="entry name" value="TPR-like_helical_dom_sf"/>
</dbReference>
<accession>A0ABR0DH75</accession>
<dbReference type="Proteomes" id="UP001291926">
    <property type="component" value="Unassembled WGS sequence"/>
</dbReference>
<dbReference type="InterPro" id="IPR036638">
    <property type="entry name" value="HLH_DNA-bd_sf"/>
</dbReference>
<comment type="caution">
    <text evidence="8">The sequence shown here is derived from an EMBL/GenBank/DDBJ whole genome shotgun (WGS) entry which is preliminary data.</text>
</comment>
<dbReference type="PROSITE" id="PS51375">
    <property type="entry name" value="PPR"/>
    <property type="match status" value="2"/>
</dbReference>
<name>A0ABR0DH75_9LAMI</name>
<organism evidence="8 9">
    <name type="scientific">Penstemon davidsonii</name>
    <dbReference type="NCBI Taxonomy" id="160366"/>
    <lineage>
        <taxon>Eukaryota</taxon>
        <taxon>Viridiplantae</taxon>
        <taxon>Streptophyta</taxon>
        <taxon>Embryophyta</taxon>
        <taxon>Tracheophyta</taxon>
        <taxon>Spermatophyta</taxon>
        <taxon>Magnoliopsida</taxon>
        <taxon>eudicotyledons</taxon>
        <taxon>Gunneridae</taxon>
        <taxon>Pentapetalae</taxon>
        <taxon>asterids</taxon>
        <taxon>lamiids</taxon>
        <taxon>Lamiales</taxon>
        <taxon>Plantaginaceae</taxon>
        <taxon>Cheloneae</taxon>
        <taxon>Penstemon</taxon>
    </lineage>
</organism>
<proteinExistence type="predicted"/>
<keyword evidence="9" id="KW-1185">Reference proteome</keyword>
<evidence type="ECO:0000256" key="2">
    <source>
        <dbReference type="ARBA" id="ARBA00022737"/>
    </source>
</evidence>
<keyword evidence="3" id="KW-0805">Transcription regulation</keyword>
<dbReference type="SMART" id="SM00353">
    <property type="entry name" value="HLH"/>
    <property type="match status" value="1"/>
</dbReference>
<dbReference type="Pfam" id="PF13041">
    <property type="entry name" value="PPR_2"/>
    <property type="match status" value="1"/>
</dbReference>
<dbReference type="EMBL" id="JAYDYQ010001088">
    <property type="protein sequence ID" value="KAK4488596.1"/>
    <property type="molecule type" value="Genomic_DNA"/>
</dbReference>
<evidence type="ECO:0000259" key="7">
    <source>
        <dbReference type="PROSITE" id="PS50888"/>
    </source>
</evidence>
<comment type="subcellular location">
    <subcellularLocation>
        <location evidence="1">Nucleus</location>
    </subcellularLocation>
</comment>
<evidence type="ECO:0000313" key="9">
    <source>
        <dbReference type="Proteomes" id="UP001291926"/>
    </source>
</evidence>
<evidence type="ECO:0000256" key="4">
    <source>
        <dbReference type="ARBA" id="ARBA00023163"/>
    </source>
</evidence>